<sequence>MEQIPFTTSAPNTLGIELELQLIHPGTFDLAAASDELLAQLANHPIADRVKPEITRSMIELNSSVHEHPMGLQAEMREMRDVLCEAADAVGVLVSGGGAHPFMRWQDRAIHDSPRFQYLAEMYGYLARQFTVFGQHIHLGVRSGDEAIRMVHGLSPYVPHFIALSASSPYCEGVDTLYSCCRLNAVNSFPLSGHMPPDVADWYRFEAHISQLRSTGLAESIKDLYWDIRPKPEFGTVEIRVCDTPLTVERACQLAAFAQALAVLVSRDPAPGDKAWLAYRSNHFQACRFGLHGSYVTPNGERVRLQDHARALLERLMPIAGELGTTDMLVALRDEIQRGGNDARWMRGQFNRARELPLLVETLTRAWRNGREGVQVVEPVPARRRIRATSEPLPHSPLVNDALAHDVQALATPEVAGTRNWQNRLH</sequence>
<dbReference type="GO" id="GO:0042398">
    <property type="term" value="P:modified amino acid biosynthetic process"/>
    <property type="evidence" value="ECO:0007669"/>
    <property type="project" value="InterPro"/>
</dbReference>
<dbReference type="NCBIfam" id="NF010040">
    <property type="entry name" value="PRK13516.1"/>
    <property type="match status" value="1"/>
</dbReference>
<dbReference type="OrthoDB" id="9769628at2"/>
<dbReference type="PANTHER" id="PTHR36510">
    <property type="entry name" value="GLUTAMATE--CYSTEINE LIGASE 2-RELATED"/>
    <property type="match status" value="1"/>
</dbReference>
<keyword evidence="2 4" id="KW-0547">Nucleotide-binding</keyword>
<dbReference type="SUPFAM" id="SSF55931">
    <property type="entry name" value="Glutamine synthetase/guanido kinase"/>
    <property type="match status" value="1"/>
</dbReference>
<name>A0A157QYB1_9BORD</name>
<evidence type="ECO:0000313" key="6">
    <source>
        <dbReference type="Proteomes" id="UP000077037"/>
    </source>
</evidence>
<dbReference type="NCBIfam" id="TIGR02050">
    <property type="entry name" value="gshA_cyan_rel"/>
    <property type="match status" value="1"/>
</dbReference>
<evidence type="ECO:0000313" key="5">
    <source>
        <dbReference type="EMBL" id="SAI50687.1"/>
    </source>
</evidence>
<dbReference type="HAMAP" id="MF_01609">
    <property type="entry name" value="Glu_cys_ligase_2"/>
    <property type="match status" value="1"/>
</dbReference>
<dbReference type="GO" id="GO:0004357">
    <property type="term" value="F:glutamate-cysteine ligase activity"/>
    <property type="evidence" value="ECO:0007669"/>
    <property type="project" value="UniProtKB-EC"/>
</dbReference>
<reference evidence="5 6" key="1">
    <citation type="submission" date="2016-03" db="EMBL/GenBank/DDBJ databases">
        <authorList>
            <consortium name="Pathogen Informatics"/>
        </authorList>
    </citation>
    <scope>NUCLEOTIDE SEQUENCE [LARGE SCALE GENOMIC DNA]</scope>
    <source>
        <strain evidence="5 6">NCTC13364</strain>
    </source>
</reference>
<keyword evidence="3 4" id="KW-0067">ATP-binding</keyword>
<evidence type="ECO:0000256" key="3">
    <source>
        <dbReference type="ARBA" id="ARBA00022840"/>
    </source>
</evidence>
<dbReference type="Pfam" id="PF04107">
    <property type="entry name" value="GCS2"/>
    <property type="match status" value="1"/>
</dbReference>
<dbReference type="InterPro" id="IPR050141">
    <property type="entry name" value="GCL_type2/YbdK_subfam"/>
</dbReference>
<evidence type="ECO:0000256" key="2">
    <source>
        <dbReference type="ARBA" id="ARBA00022741"/>
    </source>
</evidence>
<dbReference type="InterPro" id="IPR011793">
    <property type="entry name" value="YbdK"/>
</dbReference>
<dbReference type="Proteomes" id="UP000077037">
    <property type="component" value="Unassembled WGS sequence"/>
</dbReference>
<dbReference type="EC" id="6.3.2.2" evidence="4"/>
<accession>A0A157QYB1</accession>
<organism evidence="5 6">
    <name type="scientific">Bordetella ansorpii</name>
    <dbReference type="NCBI Taxonomy" id="288768"/>
    <lineage>
        <taxon>Bacteria</taxon>
        <taxon>Pseudomonadati</taxon>
        <taxon>Pseudomonadota</taxon>
        <taxon>Betaproteobacteria</taxon>
        <taxon>Burkholderiales</taxon>
        <taxon>Alcaligenaceae</taxon>
        <taxon>Bordetella</taxon>
    </lineage>
</organism>
<protein>
    <recommendedName>
        <fullName evidence="4">Putative glutamate--cysteine ligase 2</fullName>
        <ecNumber evidence="4">6.3.2.2</ecNumber>
    </recommendedName>
    <alternativeName>
        <fullName evidence="4">Gamma-glutamylcysteine synthetase 2</fullName>
        <shortName evidence="4">GCS 2</shortName>
        <shortName evidence="4">Gamma-GCS 2</shortName>
    </alternativeName>
</protein>
<gene>
    <name evidence="5" type="primary">ybdK</name>
    <name evidence="5" type="ORF">SAMEA1982600_04199</name>
</gene>
<comment type="catalytic activity">
    <reaction evidence="4">
        <text>L-cysteine + L-glutamate + ATP = gamma-L-glutamyl-L-cysteine + ADP + phosphate + H(+)</text>
        <dbReference type="Rhea" id="RHEA:13285"/>
        <dbReference type="ChEBI" id="CHEBI:15378"/>
        <dbReference type="ChEBI" id="CHEBI:29985"/>
        <dbReference type="ChEBI" id="CHEBI:30616"/>
        <dbReference type="ChEBI" id="CHEBI:35235"/>
        <dbReference type="ChEBI" id="CHEBI:43474"/>
        <dbReference type="ChEBI" id="CHEBI:58173"/>
        <dbReference type="ChEBI" id="CHEBI:456216"/>
        <dbReference type="EC" id="6.3.2.2"/>
    </reaction>
</comment>
<dbReference type="PANTHER" id="PTHR36510:SF1">
    <property type="entry name" value="GLUTAMATE--CYSTEINE LIGASE 2-RELATED"/>
    <property type="match status" value="1"/>
</dbReference>
<keyword evidence="1 4" id="KW-0436">Ligase</keyword>
<comment type="function">
    <text evidence="4">ATP-dependent carboxylate-amine ligase which exhibits weak glutamate--cysteine ligase activity.</text>
</comment>
<comment type="similarity">
    <text evidence="4">Belongs to the glutamate--cysteine ligase type 2 family. YbdK subfamily.</text>
</comment>
<dbReference type="AlphaFoldDB" id="A0A157QYB1"/>
<dbReference type="InterPro" id="IPR014746">
    <property type="entry name" value="Gln_synth/guanido_kin_cat_dom"/>
</dbReference>
<evidence type="ECO:0000256" key="1">
    <source>
        <dbReference type="ARBA" id="ARBA00022598"/>
    </source>
</evidence>
<proteinExistence type="inferred from homology"/>
<dbReference type="GO" id="GO:0005524">
    <property type="term" value="F:ATP binding"/>
    <property type="evidence" value="ECO:0007669"/>
    <property type="project" value="UniProtKB-KW"/>
</dbReference>
<dbReference type="RefSeq" id="WP_066418492.1">
    <property type="nucleotide sequence ID" value="NZ_FKBS01000025.1"/>
</dbReference>
<dbReference type="InterPro" id="IPR006336">
    <property type="entry name" value="GCS2"/>
</dbReference>
<evidence type="ECO:0000256" key="4">
    <source>
        <dbReference type="HAMAP-Rule" id="MF_01609"/>
    </source>
</evidence>
<dbReference type="EMBL" id="FKBS01000025">
    <property type="protein sequence ID" value="SAI50687.1"/>
    <property type="molecule type" value="Genomic_DNA"/>
</dbReference>
<dbReference type="Gene3D" id="3.30.590.20">
    <property type="match status" value="1"/>
</dbReference>